<dbReference type="InterPro" id="IPR052155">
    <property type="entry name" value="Biofilm_reg_signaling"/>
</dbReference>
<dbReference type="Gene3D" id="3.30.70.270">
    <property type="match status" value="1"/>
</dbReference>
<dbReference type="SUPFAM" id="SSF55073">
    <property type="entry name" value="Nucleotide cyclase"/>
    <property type="match status" value="1"/>
</dbReference>
<reference evidence="12 13" key="1">
    <citation type="submission" date="2018-10" db="EMBL/GenBank/DDBJ databases">
        <title>Genomic Encyclopedia of Type Strains, Phase IV (KMG-IV): sequencing the most valuable type-strain genomes for metagenomic binning, comparative biology and taxonomic classification.</title>
        <authorList>
            <person name="Goeker M."/>
        </authorList>
    </citation>
    <scope>NUCLEOTIDE SEQUENCE [LARGE SCALE GENOMIC DNA]</scope>
    <source>
        <strain evidence="12 13">DSM 3303</strain>
    </source>
</reference>
<keyword evidence="3 7" id="KW-0812">Transmembrane</keyword>
<dbReference type="PROSITE" id="PS50887">
    <property type="entry name" value="GGDEF"/>
    <property type="match status" value="1"/>
</dbReference>
<comment type="subcellular location">
    <subcellularLocation>
        <location evidence="1">Cell membrane</location>
        <topology evidence="1">Multi-pass membrane protein</topology>
    </subcellularLocation>
</comment>
<dbReference type="PROSITE" id="PS50112">
    <property type="entry name" value="PAS"/>
    <property type="match status" value="1"/>
</dbReference>
<evidence type="ECO:0000256" key="4">
    <source>
        <dbReference type="ARBA" id="ARBA00022989"/>
    </source>
</evidence>
<protein>
    <submittedName>
        <fullName evidence="12">PAS domain S-box-containing protein/diguanylate cyclase (GGDEF)-like protein</fullName>
    </submittedName>
</protein>
<evidence type="ECO:0000313" key="12">
    <source>
        <dbReference type="EMBL" id="RKQ61955.1"/>
    </source>
</evidence>
<evidence type="ECO:0000256" key="7">
    <source>
        <dbReference type="SAM" id="Phobius"/>
    </source>
</evidence>
<evidence type="ECO:0000259" key="8">
    <source>
        <dbReference type="PROSITE" id="PS50112"/>
    </source>
</evidence>
<comment type="catalytic activity">
    <reaction evidence="6">
        <text>3',3'-c-di-GMP + H2O = 5'-phosphoguanylyl(3'-&gt;5')guanosine + H(+)</text>
        <dbReference type="Rhea" id="RHEA:24902"/>
        <dbReference type="ChEBI" id="CHEBI:15377"/>
        <dbReference type="ChEBI" id="CHEBI:15378"/>
        <dbReference type="ChEBI" id="CHEBI:58754"/>
        <dbReference type="ChEBI" id="CHEBI:58805"/>
        <dbReference type="EC" id="3.1.4.52"/>
    </reaction>
    <physiologicalReaction direction="left-to-right" evidence="6">
        <dbReference type="Rhea" id="RHEA:24903"/>
    </physiologicalReaction>
</comment>
<dbReference type="SUPFAM" id="SSF141868">
    <property type="entry name" value="EAL domain-like"/>
    <property type="match status" value="1"/>
</dbReference>
<accession>A0A495BJV7</accession>
<gene>
    <name evidence="12" type="ORF">C8E02_0439</name>
</gene>
<sequence>MAVLLGLLPTLLPILGLFGLYVAVLAVIPGARLRWRNVALALIFTGAMLYTLAYPFAVAPGVFLDARGAILAVAILFGGPWVGGITALAGCLYRLQLGGAGAVAGVCGLMLNLLGTLWLLRYQSRPLLAAQPFPASMPLVAHPLRLGLLVGCWAGLAEALSLLLIPPWQQGWRLFVDSGLTLAGVQLLGFFVMGSLLWTYHQRQLLELALRRAELDLLLARQERDERFEVIFEQAAVGIALVAPDGSLLKVNGKLCDILGLDRAELVARTFQAVTYPEDLDADLARVAQLLAGEIDTYQLEKRYLRGDGALVWANLTVSLVRHGNGRPHYFISFIEDISERKAYQQQISTLAFQDVLTELPNRRLFLDRLRYALVRSERSALYGAILLLDLDHFKTLNDTQGHDVGDSFLQCIALRLRECVRAEDTVARLGGDEFVVILEGLAKDEARAASRAEQLAEQIRLAVGLPFSFERKDSPRVFQTTASIGIGLFHGDHAALDDLLKHADLALYDAKAAGRNTLCFYNIEMQYALEIRAVIQNALYHAQELNELLIYAQPQVDRGGRLVGAELLLRWHHPKVGWISPSQFIPLAEETGTILSIGQWVLRSACQTLARWARQPQYAALTLSINVSIRQFRHAGFVDEVRAILAETGAPPARLKLEFTESIVIDNVDDTVRKMNQLRQMGIRFSMDDFGTGYSSLSYLKKLPLDQIKIDQSFIRDMTSDADDAAIVTAILSISRSLSLQVVAEGVETEAQQQFLYDHGCELYQGFLYGRPMPLAELEQFHQHVR</sequence>
<dbReference type="Pfam" id="PF00563">
    <property type="entry name" value="EAL"/>
    <property type="match status" value="1"/>
</dbReference>
<dbReference type="GO" id="GO:0071111">
    <property type="term" value="F:cyclic-guanylate-specific phosphodiesterase activity"/>
    <property type="evidence" value="ECO:0007669"/>
    <property type="project" value="UniProtKB-EC"/>
</dbReference>
<feature type="domain" description="PAS" evidence="8">
    <location>
        <begin position="224"/>
        <end position="294"/>
    </location>
</feature>
<organism evidence="12 13">
    <name type="scientific">Vogesella indigofera</name>
    <name type="common">Pseudomonas indigofera</name>
    <dbReference type="NCBI Taxonomy" id="45465"/>
    <lineage>
        <taxon>Bacteria</taxon>
        <taxon>Pseudomonadati</taxon>
        <taxon>Pseudomonadota</taxon>
        <taxon>Betaproteobacteria</taxon>
        <taxon>Neisseriales</taxon>
        <taxon>Chromobacteriaceae</taxon>
        <taxon>Vogesella</taxon>
    </lineage>
</organism>
<dbReference type="PROSITE" id="PS50883">
    <property type="entry name" value="EAL"/>
    <property type="match status" value="1"/>
</dbReference>
<dbReference type="InterPro" id="IPR035919">
    <property type="entry name" value="EAL_sf"/>
</dbReference>
<feature type="transmembrane region" description="Helical" evidence="7">
    <location>
        <begin position="180"/>
        <end position="200"/>
    </location>
</feature>
<feature type="transmembrane region" description="Helical" evidence="7">
    <location>
        <begin position="40"/>
        <end position="63"/>
    </location>
</feature>
<dbReference type="GO" id="GO:0000155">
    <property type="term" value="F:phosphorelay sensor kinase activity"/>
    <property type="evidence" value="ECO:0007669"/>
    <property type="project" value="InterPro"/>
</dbReference>
<evidence type="ECO:0000259" key="9">
    <source>
        <dbReference type="PROSITE" id="PS50113"/>
    </source>
</evidence>
<dbReference type="InterPro" id="IPR000014">
    <property type="entry name" value="PAS"/>
</dbReference>
<evidence type="ECO:0000256" key="5">
    <source>
        <dbReference type="ARBA" id="ARBA00023136"/>
    </source>
</evidence>
<dbReference type="CDD" id="cd01949">
    <property type="entry name" value="GGDEF"/>
    <property type="match status" value="1"/>
</dbReference>
<dbReference type="SUPFAM" id="SSF55785">
    <property type="entry name" value="PYP-like sensor domain (PAS domain)"/>
    <property type="match status" value="1"/>
</dbReference>
<dbReference type="Gene3D" id="3.20.20.450">
    <property type="entry name" value="EAL domain"/>
    <property type="match status" value="1"/>
</dbReference>
<dbReference type="EMBL" id="RBID01000006">
    <property type="protein sequence ID" value="RKQ61955.1"/>
    <property type="molecule type" value="Genomic_DNA"/>
</dbReference>
<name>A0A495BJV7_VOGIN</name>
<dbReference type="GO" id="GO:0071732">
    <property type="term" value="P:cellular response to nitric oxide"/>
    <property type="evidence" value="ECO:0007669"/>
    <property type="project" value="UniProtKB-ARBA"/>
</dbReference>
<proteinExistence type="predicted"/>
<feature type="domain" description="PAC" evidence="9">
    <location>
        <begin position="298"/>
        <end position="350"/>
    </location>
</feature>
<comment type="caution">
    <text evidence="12">The sequence shown here is derived from an EMBL/GenBank/DDBJ whole genome shotgun (WGS) entry which is preliminary data.</text>
</comment>
<evidence type="ECO:0000256" key="1">
    <source>
        <dbReference type="ARBA" id="ARBA00004651"/>
    </source>
</evidence>
<dbReference type="GO" id="GO:0005886">
    <property type="term" value="C:plasma membrane"/>
    <property type="evidence" value="ECO:0007669"/>
    <property type="project" value="UniProtKB-SubCell"/>
</dbReference>
<dbReference type="InterPro" id="IPR011620">
    <property type="entry name" value="Sig_transdc_His_kinase_LytS_TM"/>
</dbReference>
<dbReference type="SMART" id="SM00091">
    <property type="entry name" value="PAS"/>
    <property type="match status" value="1"/>
</dbReference>
<dbReference type="InterPro" id="IPR035965">
    <property type="entry name" value="PAS-like_dom_sf"/>
</dbReference>
<dbReference type="CDD" id="cd00130">
    <property type="entry name" value="PAS"/>
    <property type="match status" value="1"/>
</dbReference>
<dbReference type="InterPro" id="IPR001633">
    <property type="entry name" value="EAL_dom"/>
</dbReference>
<feature type="transmembrane region" description="Helical" evidence="7">
    <location>
        <begin position="69"/>
        <end position="93"/>
    </location>
</feature>
<feature type="transmembrane region" description="Helical" evidence="7">
    <location>
        <begin position="100"/>
        <end position="120"/>
    </location>
</feature>
<dbReference type="FunFam" id="3.30.70.270:FF:000001">
    <property type="entry name" value="Diguanylate cyclase domain protein"/>
    <property type="match status" value="1"/>
</dbReference>
<evidence type="ECO:0000313" key="13">
    <source>
        <dbReference type="Proteomes" id="UP000279384"/>
    </source>
</evidence>
<dbReference type="InterPro" id="IPR001610">
    <property type="entry name" value="PAC"/>
</dbReference>
<evidence type="ECO:0000259" key="11">
    <source>
        <dbReference type="PROSITE" id="PS50887"/>
    </source>
</evidence>
<dbReference type="FunFam" id="3.20.20.450:FF:000001">
    <property type="entry name" value="Cyclic di-GMP phosphodiesterase yahA"/>
    <property type="match status" value="1"/>
</dbReference>
<dbReference type="GO" id="GO:0071555">
    <property type="term" value="P:cell wall organization"/>
    <property type="evidence" value="ECO:0007669"/>
    <property type="project" value="InterPro"/>
</dbReference>
<feature type="transmembrane region" description="Helical" evidence="7">
    <location>
        <begin position="146"/>
        <end position="168"/>
    </location>
</feature>
<dbReference type="Pfam" id="PF07694">
    <property type="entry name" value="5TM-5TMR_LYT"/>
    <property type="match status" value="1"/>
</dbReference>
<keyword evidence="2" id="KW-1003">Cell membrane</keyword>
<keyword evidence="5 7" id="KW-0472">Membrane</keyword>
<dbReference type="PANTHER" id="PTHR44757">
    <property type="entry name" value="DIGUANYLATE CYCLASE DGCP"/>
    <property type="match status" value="1"/>
</dbReference>
<dbReference type="Pfam" id="PF13426">
    <property type="entry name" value="PAS_9"/>
    <property type="match status" value="1"/>
</dbReference>
<evidence type="ECO:0000259" key="10">
    <source>
        <dbReference type="PROSITE" id="PS50883"/>
    </source>
</evidence>
<dbReference type="Proteomes" id="UP000279384">
    <property type="component" value="Unassembled WGS sequence"/>
</dbReference>
<dbReference type="CDD" id="cd01948">
    <property type="entry name" value="EAL"/>
    <property type="match status" value="1"/>
</dbReference>
<dbReference type="PROSITE" id="PS50113">
    <property type="entry name" value="PAC"/>
    <property type="match status" value="1"/>
</dbReference>
<keyword evidence="4 7" id="KW-1133">Transmembrane helix</keyword>
<dbReference type="Pfam" id="PF00990">
    <property type="entry name" value="GGDEF"/>
    <property type="match status" value="1"/>
</dbReference>
<feature type="domain" description="GGDEF" evidence="11">
    <location>
        <begin position="382"/>
        <end position="524"/>
    </location>
</feature>
<evidence type="ECO:0000256" key="2">
    <source>
        <dbReference type="ARBA" id="ARBA00022475"/>
    </source>
</evidence>
<dbReference type="AlphaFoldDB" id="A0A495BJV7"/>
<dbReference type="InterPro" id="IPR029787">
    <property type="entry name" value="Nucleotide_cyclase"/>
</dbReference>
<feature type="domain" description="EAL" evidence="10">
    <location>
        <begin position="533"/>
        <end position="787"/>
    </location>
</feature>
<dbReference type="InterPro" id="IPR043128">
    <property type="entry name" value="Rev_trsase/Diguanyl_cyclase"/>
</dbReference>
<dbReference type="PANTHER" id="PTHR44757:SF2">
    <property type="entry name" value="BIOFILM ARCHITECTURE MAINTENANCE PROTEIN MBAA"/>
    <property type="match status" value="1"/>
</dbReference>
<dbReference type="SMART" id="SM00052">
    <property type="entry name" value="EAL"/>
    <property type="match status" value="1"/>
</dbReference>
<dbReference type="SMART" id="SM00267">
    <property type="entry name" value="GGDEF"/>
    <property type="match status" value="1"/>
</dbReference>
<dbReference type="InterPro" id="IPR000700">
    <property type="entry name" value="PAS-assoc_C"/>
</dbReference>
<dbReference type="NCBIfam" id="TIGR00254">
    <property type="entry name" value="GGDEF"/>
    <property type="match status" value="1"/>
</dbReference>
<evidence type="ECO:0000256" key="3">
    <source>
        <dbReference type="ARBA" id="ARBA00022692"/>
    </source>
</evidence>
<dbReference type="NCBIfam" id="TIGR00229">
    <property type="entry name" value="sensory_box"/>
    <property type="match status" value="1"/>
</dbReference>
<dbReference type="InterPro" id="IPR000160">
    <property type="entry name" value="GGDEF_dom"/>
</dbReference>
<feature type="transmembrane region" description="Helical" evidence="7">
    <location>
        <begin position="6"/>
        <end position="28"/>
    </location>
</feature>
<dbReference type="SMART" id="SM00086">
    <property type="entry name" value="PAC"/>
    <property type="match status" value="1"/>
</dbReference>
<dbReference type="Gene3D" id="3.30.450.20">
    <property type="entry name" value="PAS domain"/>
    <property type="match status" value="1"/>
</dbReference>
<dbReference type="RefSeq" id="WP_120809473.1">
    <property type="nucleotide sequence ID" value="NZ_RBID01000006.1"/>
</dbReference>
<evidence type="ECO:0000256" key="6">
    <source>
        <dbReference type="ARBA" id="ARBA00051114"/>
    </source>
</evidence>